<organism evidence="5 6">
    <name type="scientific">Aminomonas paucivorans DSM 12260</name>
    <dbReference type="NCBI Taxonomy" id="584708"/>
    <lineage>
        <taxon>Bacteria</taxon>
        <taxon>Thermotogati</taxon>
        <taxon>Synergistota</taxon>
        <taxon>Synergistia</taxon>
        <taxon>Synergistales</taxon>
        <taxon>Synergistaceae</taxon>
        <taxon>Aminomonas</taxon>
    </lineage>
</organism>
<feature type="domain" description="PAS" evidence="1">
    <location>
        <begin position="131"/>
        <end position="185"/>
    </location>
</feature>
<evidence type="ECO:0000313" key="6">
    <source>
        <dbReference type="Proteomes" id="UP000005096"/>
    </source>
</evidence>
<dbReference type="InterPro" id="IPR052155">
    <property type="entry name" value="Biofilm_reg_signaling"/>
</dbReference>
<dbReference type="InterPro" id="IPR003607">
    <property type="entry name" value="HD/PDEase_dom"/>
</dbReference>
<dbReference type="CDD" id="cd01949">
    <property type="entry name" value="GGDEF"/>
    <property type="match status" value="1"/>
</dbReference>
<feature type="domain" description="HD-GYP" evidence="4">
    <location>
        <begin position="406"/>
        <end position="598"/>
    </location>
</feature>
<dbReference type="PROSITE" id="PS51832">
    <property type="entry name" value="HD_GYP"/>
    <property type="match status" value="1"/>
</dbReference>
<evidence type="ECO:0000259" key="3">
    <source>
        <dbReference type="PROSITE" id="PS50887"/>
    </source>
</evidence>
<dbReference type="Gene3D" id="3.30.70.270">
    <property type="match status" value="1"/>
</dbReference>
<dbReference type="STRING" id="584708.Apau_2040"/>
<dbReference type="InterPro" id="IPR000700">
    <property type="entry name" value="PAS-assoc_C"/>
</dbReference>
<evidence type="ECO:0000259" key="1">
    <source>
        <dbReference type="PROSITE" id="PS50112"/>
    </source>
</evidence>
<dbReference type="SUPFAM" id="SSF55073">
    <property type="entry name" value="Nucleotide cyclase"/>
    <property type="match status" value="1"/>
</dbReference>
<dbReference type="CDD" id="cd00077">
    <property type="entry name" value="HDc"/>
    <property type="match status" value="1"/>
</dbReference>
<accession>E3CXK7</accession>
<dbReference type="GO" id="GO:0016787">
    <property type="term" value="F:hydrolase activity"/>
    <property type="evidence" value="ECO:0007669"/>
    <property type="project" value="UniProtKB-KW"/>
</dbReference>
<dbReference type="OrthoDB" id="5162at2"/>
<dbReference type="PANTHER" id="PTHR44757">
    <property type="entry name" value="DIGUANYLATE CYCLASE DGCP"/>
    <property type="match status" value="1"/>
</dbReference>
<dbReference type="Pfam" id="PF00990">
    <property type="entry name" value="GGDEF"/>
    <property type="match status" value="1"/>
</dbReference>
<dbReference type="EMBL" id="CM001022">
    <property type="protein sequence ID" value="EFQ24451.1"/>
    <property type="molecule type" value="Genomic_DNA"/>
</dbReference>
<dbReference type="SUPFAM" id="SSF55785">
    <property type="entry name" value="PYP-like sensor domain (PAS domain)"/>
    <property type="match status" value="1"/>
</dbReference>
<dbReference type="Pfam" id="PF08448">
    <property type="entry name" value="PAS_4"/>
    <property type="match status" value="1"/>
</dbReference>
<dbReference type="Gene3D" id="3.30.450.20">
    <property type="entry name" value="PAS domain"/>
    <property type="match status" value="1"/>
</dbReference>
<dbReference type="NCBIfam" id="TIGR00229">
    <property type="entry name" value="sensory_box"/>
    <property type="match status" value="1"/>
</dbReference>
<dbReference type="InterPro" id="IPR013656">
    <property type="entry name" value="PAS_4"/>
</dbReference>
<dbReference type="PROSITE" id="PS50113">
    <property type="entry name" value="PAC"/>
    <property type="match status" value="1"/>
</dbReference>
<dbReference type="InterPro" id="IPR037522">
    <property type="entry name" value="HD_GYP_dom"/>
</dbReference>
<reference evidence="5 6" key="1">
    <citation type="journal article" date="2010" name="Stand. Genomic Sci.">
        <title>Non-contiguous finished genome sequence of Aminomonas paucivorans type strain (GLU-3).</title>
        <authorList>
            <person name="Pitluck S."/>
            <person name="Yasawong M."/>
            <person name="Held B."/>
            <person name="Lapidus A."/>
            <person name="Nolan M."/>
            <person name="Copeland A."/>
            <person name="Lucas S."/>
            <person name="Del Rio T.G."/>
            <person name="Tice H."/>
            <person name="Cheng J.F."/>
            <person name="Chertkov O."/>
            <person name="Goodwin L."/>
            <person name="Tapia R."/>
            <person name="Han C."/>
            <person name="Liolios K."/>
            <person name="Ivanova N."/>
            <person name="Mavromatis K."/>
            <person name="Ovchinnikova G."/>
            <person name="Pati A."/>
            <person name="Chen A."/>
            <person name="Palaniappan K."/>
            <person name="Land M."/>
            <person name="Hauser L."/>
            <person name="Chang Y.J."/>
            <person name="Jeffries C.D."/>
            <person name="Pukall R."/>
            <person name="Spring S."/>
            <person name="Rohde M."/>
            <person name="Sikorski J."/>
            <person name="Goker M."/>
            <person name="Woyke T."/>
            <person name="Bristow J."/>
            <person name="Eisen J.A."/>
            <person name="Markowitz V."/>
            <person name="Hugenholtz P."/>
            <person name="Kyrpides N.C."/>
            <person name="Klenk H.P."/>
        </authorList>
    </citation>
    <scope>NUCLEOTIDE SEQUENCE [LARGE SCALE GENOMIC DNA]</scope>
    <source>
        <strain evidence="5 6">DSM 12260</strain>
    </source>
</reference>
<dbReference type="NCBIfam" id="TIGR00254">
    <property type="entry name" value="GGDEF"/>
    <property type="match status" value="1"/>
</dbReference>
<dbReference type="HOGENOM" id="CLU_000445_92_5_0"/>
<dbReference type="InterPro" id="IPR043128">
    <property type="entry name" value="Rev_trsase/Diguanyl_cyclase"/>
</dbReference>
<evidence type="ECO:0000259" key="2">
    <source>
        <dbReference type="PROSITE" id="PS50113"/>
    </source>
</evidence>
<dbReference type="SUPFAM" id="SSF109604">
    <property type="entry name" value="HD-domain/PDEase-like"/>
    <property type="match status" value="1"/>
</dbReference>
<dbReference type="eggNOG" id="COG3437">
    <property type="taxonomic scope" value="Bacteria"/>
</dbReference>
<sequence length="598" mass="67375">MAAKKAPTFQTPVSPTPLQDLLEGFEDYVFVFDPSGHILHRSPSTGTLSSQGDPEHLGSYLPRGFLERVLYLAERESPPFLPLDLPLSQGGQRVPTEALMGRTLLGGQTAFVLSCRDTRHHRQNEDVLEKSEERYHTIFDHSPLGIVHIDHDGIVTDLNETFAQIMGTQKERLLGFNMIEKLVNPWMRRAVLDSLAGTPGLYEGQYTSLTGGKTSFLKAQFRPMTSRKGTFLGVVGVVEDISERREAEEQIRFLNMHDPLTGLLNRRCFDQELQRLDTPEHLPLCLIMGDVNGLKLANDAFGHPEGDILLTTIARILQQDAGPDEQVFRWGGDEFIILLPRADASRARERIAHIHALCAAWQGRGLVRPSISLGYGIKNAPEEDYRDVLLKTSEDRMYEVKMREGRRARLRILAALEERLHRVSGGEMGLHVNRLLRWCDWIGPRMSLKEGDHKTLRLLCQFHDLGLVGCPQDILDLPAPLQEEAFFARKEHPTTGYRLAKSIPELLPAADLVLSHHEQWDGRGFPQGLWQESIPFPVRLFQLLDALDVLTHPRPYDPPLSFPLALAEIRRNRGSLFDPTLADRFAALLEAEGIADTP</sequence>
<dbReference type="Proteomes" id="UP000005096">
    <property type="component" value="Chromosome"/>
</dbReference>
<dbReference type="InterPro" id="IPR000160">
    <property type="entry name" value="GGDEF_dom"/>
</dbReference>
<proteinExistence type="predicted"/>
<dbReference type="InterPro" id="IPR035965">
    <property type="entry name" value="PAS-like_dom_sf"/>
</dbReference>
<dbReference type="PANTHER" id="PTHR44757:SF2">
    <property type="entry name" value="BIOFILM ARCHITECTURE MAINTENANCE PROTEIN MBAA"/>
    <property type="match status" value="1"/>
</dbReference>
<dbReference type="Gene3D" id="1.10.3210.10">
    <property type="entry name" value="Hypothetical protein af1432"/>
    <property type="match status" value="1"/>
</dbReference>
<dbReference type="SMART" id="SM00267">
    <property type="entry name" value="GGDEF"/>
    <property type="match status" value="1"/>
</dbReference>
<dbReference type="SMART" id="SM00091">
    <property type="entry name" value="PAS"/>
    <property type="match status" value="1"/>
</dbReference>
<dbReference type="eggNOG" id="COG5002">
    <property type="taxonomic scope" value="Bacteria"/>
</dbReference>
<dbReference type="CDD" id="cd00130">
    <property type="entry name" value="PAS"/>
    <property type="match status" value="1"/>
</dbReference>
<keyword evidence="5" id="KW-0378">Hydrolase</keyword>
<gene>
    <name evidence="5" type="ORF">Apau_2040</name>
</gene>
<dbReference type="InterPro" id="IPR029787">
    <property type="entry name" value="Nucleotide_cyclase"/>
</dbReference>
<feature type="domain" description="PAC" evidence="2">
    <location>
        <begin position="200"/>
        <end position="253"/>
    </location>
</feature>
<dbReference type="AlphaFoldDB" id="E3CXK7"/>
<dbReference type="InterPro" id="IPR000014">
    <property type="entry name" value="PAS"/>
</dbReference>
<dbReference type="PaxDb" id="584708-Apau_2040"/>
<evidence type="ECO:0000259" key="4">
    <source>
        <dbReference type="PROSITE" id="PS51832"/>
    </source>
</evidence>
<keyword evidence="6" id="KW-1185">Reference proteome</keyword>
<dbReference type="Pfam" id="PF13487">
    <property type="entry name" value="HD_5"/>
    <property type="match status" value="1"/>
</dbReference>
<evidence type="ECO:0000313" key="5">
    <source>
        <dbReference type="EMBL" id="EFQ24451.1"/>
    </source>
</evidence>
<dbReference type="PROSITE" id="PS50887">
    <property type="entry name" value="GGDEF"/>
    <property type="match status" value="1"/>
</dbReference>
<dbReference type="PROSITE" id="PS50112">
    <property type="entry name" value="PAS"/>
    <property type="match status" value="1"/>
</dbReference>
<feature type="domain" description="GGDEF" evidence="3">
    <location>
        <begin position="282"/>
        <end position="414"/>
    </location>
</feature>
<protein>
    <submittedName>
        <fullName evidence="5">Diguanylate cyclase and metal dependent phosphohydrolase</fullName>
    </submittedName>
</protein>
<name>E3CXK7_9BACT</name>